<organism evidence="1">
    <name type="scientific">Aspergillus flavus</name>
    <dbReference type="NCBI Taxonomy" id="5059"/>
    <lineage>
        <taxon>Eukaryota</taxon>
        <taxon>Fungi</taxon>
        <taxon>Dikarya</taxon>
        <taxon>Ascomycota</taxon>
        <taxon>Pezizomycotina</taxon>
        <taxon>Eurotiomycetes</taxon>
        <taxon>Eurotiomycetidae</taxon>
        <taxon>Eurotiales</taxon>
        <taxon>Aspergillaceae</taxon>
        <taxon>Aspergillus</taxon>
        <taxon>Aspergillus subgen. Circumdati</taxon>
    </lineage>
</organism>
<reference evidence="1" key="1">
    <citation type="submission" date="2019-04" db="EMBL/GenBank/DDBJ databases">
        <title>Friends and foes A comparative genomics study of 23 Aspergillus species from section Flavi.</title>
        <authorList>
            <consortium name="DOE Joint Genome Institute"/>
            <person name="Kjaerbolling I."/>
            <person name="Vesth T."/>
            <person name="Frisvad J.C."/>
            <person name="Nybo J.L."/>
            <person name="Theobald S."/>
            <person name="Kildgaard S."/>
            <person name="Isbrandt T."/>
            <person name="Kuo A."/>
            <person name="Sato A."/>
            <person name="Lyhne E.K."/>
            <person name="Kogle M.E."/>
            <person name="Wiebenga A."/>
            <person name="Kun R.S."/>
            <person name="Lubbers R.J."/>
            <person name="Makela M.R."/>
            <person name="Barry K."/>
            <person name="Chovatia M."/>
            <person name="Clum A."/>
            <person name="Daum C."/>
            <person name="Haridas S."/>
            <person name="He G."/>
            <person name="LaButti K."/>
            <person name="Lipzen A."/>
            <person name="Mondo S."/>
            <person name="Riley R."/>
            <person name="Salamov A."/>
            <person name="Simmons B.A."/>
            <person name="Magnuson J.K."/>
            <person name="Henrissat B."/>
            <person name="Mortensen U.H."/>
            <person name="Larsen T.O."/>
            <person name="Devries R.P."/>
            <person name="Grigoriev I.V."/>
            <person name="Machida M."/>
            <person name="Baker S.E."/>
            <person name="Andersen M.R."/>
        </authorList>
    </citation>
    <scope>NUCLEOTIDE SEQUENCE [LARGE SCALE GENOMIC DNA]</scope>
    <source>
        <strain evidence="1">CBS 121.62</strain>
    </source>
</reference>
<sequence length="113" mass="12111">MPKVTAPSTFGLDQVFLLISLLDSLRGRSSLTTFGCGVFLSSSGDSLGWSIGRDGRLWESISFEERKHIVGTMAKEVMIAGVAFAFGVVGTNQGSLFQYIRGSLSLNEDSVIS</sequence>
<dbReference type="AlphaFoldDB" id="A0A5N6H4N6"/>
<evidence type="ECO:0000313" key="1">
    <source>
        <dbReference type="EMBL" id="KAB8249502.1"/>
    </source>
</evidence>
<name>A0A5N6H4N6_ASPFL</name>
<dbReference type="Proteomes" id="UP000325434">
    <property type="component" value="Unassembled WGS sequence"/>
</dbReference>
<dbReference type="EMBL" id="ML734571">
    <property type="protein sequence ID" value="KAB8249502.1"/>
    <property type="molecule type" value="Genomic_DNA"/>
</dbReference>
<proteinExistence type="predicted"/>
<gene>
    <name evidence="1" type="ORF">BDV35DRAFT_344714</name>
</gene>
<accession>A0A5N6H4N6</accession>
<protein>
    <submittedName>
        <fullName evidence="1">Uncharacterized protein</fullName>
    </submittedName>
</protein>